<sequence>MTFHRPPATSADAPAVPDSVRALMRELGPVWGRDIKDHTRRMIEAYDVLHAAAPKVGTREMDLSYGPHERNRLDVHVPPWPEGTGTRKARPVLMFVHGGAFVDGEKNRTPEIYANVLWFMARHGVVGVNVEFRLAPEHPFPSATQDIAAAVAWVRRHVAQWGGDPDRIFLMGHSAGGTHAGHYAGDSRFHPRGRSGLAGLILVSGRVRAEAGAENPNARRVEAYYGVDARRMEEGSPVTYATQGLARLPVMLAVAQYENPLIDVHNAELYHALSAHRRRSPRFMWLAGHNHTSIIAHLNTADADFGMALLDFIRNGA</sequence>
<evidence type="ECO:0000313" key="3">
    <source>
        <dbReference type="EMBL" id="RZS78086.1"/>
    </source>
</evidence>
<comment type="caution">
    <text evidence="3">The sequence shown here is derived from an EMBL/GenBank/DDBJ whole genome shotgun (WGS) entry which is preliminary data.</text>
</comment>
<protein>
    <submittedName>
        <fullName evidence="3">Alpha/beta hydrolase family protein</fullName>
    </submittedName>
</protein>
<gene>
    <name evidence="3" type="ORF">EV675_4727</name>
</gene>
<evidence type="ECO:0000259" key="2">
    <source>
        <dbReference type="Pfam" id="PF07859"/>
    </source>
</evidence>
<dbReference type="InterPro" id="IPR029058">
    <property type="entry name" value="AB_hydrolase_fold"/>
</dbReference>
<keyword evidence="4" id="KW-1185">Reference proteome</keyword>
<evidence type="ECO:0000313" key="4">
    <source>
        <dbReference type="Proteomes" id="UP000292445"/>
    </source>
</evidence>
<organism evidence="3 4">
    <name type="scientific">Pigmentiphaga kullae</name>
    <dbReference type="NCBI Taxonomy" id="151784"/>
    <lineage>
        <taxon>Bacteria</taxon>
        <taxon>Pseudomonadati</taxon>
        <taxon>Pseudomonadota</taxon>
        <taxon>Betaproteobacteria</taxon>
        <taxon>Burkholderiales</taxon>
        <taxon>Alcaligenaceae</taxon>
        <taxon>Pigmentiphaga</taxon>
    </lineage>
</organism>
<reference evidence="3 4" key="1">
    <citation type="submission" date="2019-02" db="EMBL/GenBank/DDBJ databases">
        <title>Genomic Encyclopedia of Type Strains, Phase IV (KMG-IV): sequencing the most valuable type-strain genomes for metagenomic binning, comparative biology and taxonomic classification.</title>
        <authorList>
            <person name="Goeker M."/>
        </authorList>
    </citation>
    <scope>NUCLEOTIDE SEQUENCE [LARGE SCALE GENOMIC DNA]</scope>
    <source>
        <strain evidence="3 4">K24</strain>
    </source>
</reference>
<accession>A0A4Q7N7Q5</accession>
<dbReference type="EMBL" id="SGXC01000003">
    <property type="protein sequence ID" value="RZS78086.1"/>
    <property type="molecule type" value="Genomic_DNA"/>
</dbReference>
<evidence type="ECO:0000256" key="1">
    <source>
        <dbReference type="ARBA" id="ARBA00022801"/>
    </source>
</evidence>
<keyword evidence="1 3" id="KW-0378">Hydrolase</keyword>
<proteinExistence type="predicted"/>
<dbReference type="PANTHER" id="PTHR48081">
    <property type="entry name" value="AB HYDROLASE SUPERFAMILY PROTEIN C4A8.06C"/>
    <property type="match status" value="1"/>
</dbReference>
<dbReference type="SUPFAM" id="SSF53474">
    <property type="entry name" value="alpha/beta-Hydrolases"/>
    <property type="match status" value="1"/>
</dbReference>
<dbReference type="Pfam" id="PF07859">
    <property type="entry name" value="Abhydrolase_3"/>
    <property type="match status" value="1"/>
</dbReference>
<dbReference type="AlphaFoldDB" id="A0A4Q7N7Q5"/>
<dbReference type="Proteomes" id="UP000292445">
    <property type="component" value="Unassembled WGS sequence"/>
</dbReference>
<dbReference type="InterPro" id="IPR013094">
    <property type="entry name" value="AB_hydrolase_3"/>
</dbReference>
<dbReference type="OrthoDB" id="9771666at2"/>
<dbReference type="GO" id="GO:0016787">
    <property type="term" value="F:hydrolase activity"/>
    <property type="evidence" value="ECO:0007669"/>
    <property type="project" value="UniProtKB-KW"/>
</dbReference>
<feature type="domain" description="Alpha/beta hydrolase fold-3" evidence="2">
    <location>
        <begin position="93"/>
        <end position="235"/>
    </location>
</feature>
<name>A0A4Q7N7Q5_9BURK</name>
<dbReference type="RefSeq" id="WP_130360580.1">
    <property type="nucleotide sequence ID" value="NZ_SGXC01000003.1"/>
</dbReference>
<dbReference type="Gene3D" id="3.40.50.1820">
    <property type="entry name" value="alpha/beta hydrolase"/>
    <property type="match status" value="1"/>
</dbReference>
<dbReference type="InterPro" id="IPR050300">
    <property type="entry name" value="GDXG_lipolytic_enzyme"/>
</dbReference>